<evidence type="ECO:0000259" key="17">
    <source>
        <dbReference type="Pfam" id="PF00912"/>
    </source>
</evidence>
<evidence type="ECO:0000256" key="5">
    <source>
        <dbReference type="ARBA" id="ARBA00022676"/>
    </source>
</evidence>
<evidence type="ECO:0000313" key="18">
    <source>
        <dbReference type="EMBL" id="KUG26225.1"/>
    </source>
</evidence>
<dbReference type="GO" id="GO:0004180">
    <property type="term" value="F:carboxypeptidase activity"/>
    <property type="evidence" value="ECO:0007669"/>
    <property type="project" value="UniProtKB-KW"/>
</dbReference>
<protein>
    <recommendedName>
        <fullName evidence="13">peptidoglycan glycosyltransferase</fullName>
        <ecNumber evidence="13">2.4.99.28</ecNumber>
    </recommendedName>
</protein>
<keyword evidence="15" id="KW-0812">Transmembrane</keyword>
<name>A0A0W8FZH6_9ZZZZ</name>
<evidence type="ECO:0000256" key="12">
    <source>
        <dbReference type="ARBA" id="ARBA00023316"/>
    </source>
</evidence>
<dbReference type="InterPro" id="IPR023346">
    <property type="entry name" value="Lysozyme-like_dom_sf"/>
</dbReference>
<evidence type="ECO:0000256" key="11">
    <source>
        <dbReference type="ARBA" id="ARBA00023268"/>
    </source>
</evidence>
<keyword evidence="9" id="KW-0573">Peptidoglycan synthesis</keyword>
<keyword evidence="7" id="KW-0378">Hydrolase</keyword>
<comment type="caution">
    <text evidence="18">The sequence shown here is derived from an EMBL/GenBank/DDBJ whole genome shotgun (WGS) entry which is preliminary data.</text>
</comment>
<gene>
    <name evidence="18" type="ORF">ASZ90_003940</name>
</gene>
<keyword evidence="10 15" id="KW-0472">Membrane</keyword>
<dbReference type="PANTHER" id="PTHR32282">
    <property type="entry name" value="BINDING PROTEIN TRANSPEPTIDASE, PUTATIVE-RELATED"/>
    <property type="match status" value="1"/>
</dbReference>
<feature type="transmembrane region" description="Helical" evidence="15">
    <location>
        <begin position="20"/>
        <end position="38"/>
    </location>
</feature>
<evidence type="ECO:0000256" key="7">
    <source>
        <dbReference type="ARBA" id="ARBA00022801"/>
    </source>
</evidence>
<dbReference type="InterPro" id="IPR012338">
    <property type="entry name" value="Beta-lactam/transpept-like"/>
</dbReference>
<sequence>MLKSKKKKSDSKKNLKKIFLSFFSTIFIVLLIASYIFFDYVASGLPSLEQLENPKPQLASNVYSVDGELIGQYFRQNRIEININDVPEEFINALIATEDRKFYDHWGVDLERLVKAMVKNVFLMRREGASTITQQLSRNLYGFWSGKESSYDIVVRKIREWITAVQIESNYTKKEILGMYFNISYFGRGAYGIEMAARTYFGKKFIELDLKEMAVLVAMLKSPVVYDPIRRYNNSIQRRNLVLYNMVQMNMLQRERYDQLKEEPIDLSFRETAEGFKSNVAPHFVEHVRQQLSRMADRYGFDLYEDGLTIYTTLDTEMQRIAVNAAQAHLKEYQEMFDKRWNWNRNRAVLDDMLDKAIKRRPDYRNAVTSDEKNEIYQRLIKNVAFVDSVQIVNQTIEVGFVCLDVTTGEIRAMVGGRDQQFKYGLNHITQIRRQPGSAFKPIIYTVAVDNGLYPAYPILNQPFNYEGWEPQNFDRSTSGFVTLRDALRRSLNIVSGRLIIEDHVKLWQVGRYADRLGIKTKLDLYPAISLGASEVTPLELTAAFATIANHGIYNEPISILRIEDKDGIVIDNFSTETREAIPEETAYIITDMMKSVIDAGTGARIRTQFQFNRPAGGKTGTTQEFADAWFVGFTAQLAAGVWVGFDDRRVTFTGNYGQGSQAALPIWGRFMKDVYDKFDFPVVDFEPPASGNITSINFCSESIFELGDPRIYSSDCNSGVYTDIIKLKDIPPMFNSQRDTTIKIFEMYLAPDSSANEAVEIR</sequence>
<dbReference type="Pfam" id="PF00905">
    <property type="entry name" value="Transpeptidase"/>
    <property type="match status" value="1"/>
</dbReference>
<keyword evidence="12" id="KW-0961">Cell wall biogenesis/degradation</keyword>
<evidence type="ECO:0000256" key="10">
    <source>
        <dbReference type="ARBA" id="ARBA00023136"/>
    </source>
</evidence>
<evidence type="ECO:0000256" key="4">
    <source>
        <dbReference type="ARBA" id="ARBA00022670"/>
    </source>
</evidence>
<dbReference type="InterPro" id="IPR001460">
    <property type="entry name" value="PCN-bd_Tpept"/>
</dbReference>
<feature type="domain" description="Glycosyl transferase family 51" evidence="17">
    <location>
        <begin position="67"/>
        <end position="246"/>
    </location>
</feature>
<dbReference type="SUPFAM" id="SSF53955">
    <property type="entry name" value="Lysozyme-like"/>
    <property type="match status" value="1"/>
</dbReference>
<comment type="catalytic activity">
    <reaction evidence="14">
        <text>[GlcNAc-(1-&gt;4)-Mur2Ac(oyl-L-Ala-gamma-D-Glu-L-Lys-D-Ala-D-Ala)](n)-di-trans,octa-cis-undecaprenyl diphosphate + beta-D-GlcNAc-(1-&gt;4)-Mur2Ac(oyl-L-Ala-gamma-D-Glu-L-Lys-D-Ala-D-Ala)-di-trans,octa-cis-undecaprenyl diphosphate = [GlcNAc-(1-&gt;4)-Mur2Ac(oyl-L-Ala-gamma-D-Glu-L-Lys-D-Ala-D-Ala)](n+1)-di-trans,octa-cis-undecaprenyl diphosphate + di-trans,octa-cis-undecaprenyl diphosphate + H(+)</text>
        <dbReference type="Rhea" id="RHEA:23708"/>
        <dbReference type="Rhea" id="RHEA-COMP:9602"/>
        <dbReference type="Rhea" id="RHEA-COMP:9603"/>
        <dbReference type="ChEBI" id="CHEBI:15378"/>
        <dbReference type="ChEBI" id="CHEBI:58405"/>
        <dbReference type="ChEBI" id="CHEBI:60033"/>
        <dbReference type="ChEBI" id="CHEBI:78435"/>
        <dbReference type="EC" id="2.4.99.28"/>
    </reaction>
</comment>
<keyword evidence="3" id="KW-0121">Carboxypeptidase</keyword>
<dbReference type="Pfam" id="PF00912">
    <property type="entry name" value="Transgly"/>
    <property type="match status" value="1"/>
</dbReference>
<evidence type="ECO:0000256" key="15">
    <source>
        <dbReference type="SAM" id="Phobius"/>
    </source>
</evidence>
<dbReference type="EC" id="2.4.99.28" evidence="13"/>
<feature type="domain" description="Penicillin-binding protein transpeptidase" evidence="16">
    <location>
        <begin position="400"/>
        <end position="637"/>
    </location>
</feature>
<keyword evidence="2" id="KW-1003">Cell membrane</keyword>
<evidence type="ECO:0000256" key="9">
    <source>
        <dbReference type="ARBA" id="ARBA00022984"/>
    </source>
</evidence>
<dbReference type="InterPro" id="IPR001264">
    <property type="entry name" value="Glyco_trans_51"/>
</dbReference>
<comment type="subcellular location">
    <subcellularLocation>
        <location evidence="1">Cell membrane</location>
    </subcellularLocation>
</comment>
<evidence type="ECO:0000256" key="8">
    <source>
        <dbReference type="ARBA" id="ARBA00022960"/>
    </source>
</evidence>
<dbReference type="GO" id="GO:0008658">
    <property type="term" value="F:penicillin binding"/>
    <property type="evidence" value="ECO:0007669"/>
    <property type="project" value="InterPro"/>
</dbReference>
<evidence type="ECO:0000256" key="13">
    <source>
        <dbReference type="ARBA" id="ARBA00044770"/>
    </source>
</evidence>
<evidence type="ECO:0000256" key="14">
    <source>
        <dbReference type="ARBA" id="ARBA00049902"/>
    </source>
</evidence>
<evidence type="ECO:0000256" key="1">
    <source>
        <dbReference type="ARBA" id="ARBA00004236"/>
    </source>
</evidence>
<keyword evidence="6 18" id="KW-0808">Transferase</keyword>
<reference evidence="18" key="1">
    <citation type="journal article" date="2015" name="Proc. Natl. Acad. Sci. U.S.A.">
        <title>Networks of energetic and metabolic interactions define dynamics in microbial communities.</title>
        <authorList>
            <person name="Embree M."/>
            <person name="Liu J.K."/>
            <person name="Al-Bassam M.M."/>
            <person name="Zengler K."/>
        </authorList>
    </citation>
    <scope>NUCLEOTIDE SEQUENCE</scope>
</reference>
<dbReference type="InterPro" id="IPR050396">
    <property type="entry name" value="Glycosyltr_51/Transpeptidase"/>
</dbReference>
<evidence type="ECO:0000256" key="6">
    <source>
        <dbReference type="ARBA" id="ARBA00022679"/>
    </source>
</evidence>
<keyword evidence="5 18" id="KW-0328">Glycosyltransferase</keyword>
<dbReference type="GO" id="GO:0006508">
    <property type="term" value="P:proteolysis"/>
    <property type="evidence" value="ECO:0007669"/>
    <property type="project" value="UniProtKB-KW"/>
</dbReference>
<dbReference type="InterPro" id="IPR036950">
    <property type="entry name" value="PBP_transglycosylase"/>
</dbReference>
<keyword evidence="8" id="KW-0133">Cell shape</keyword>
<keyword evidence="4" id="KW-0645">Protease</keyword>
<evidence type="ECO:0000256" key="3">
    <source>
        <dbReference type="ARBA" id="ARBA00022645"/>
    </source>
</evidence>
<dbReference type="GO" id="GO:0030288">
    <property type="term" value="C:outer membrane-bounded periplasmic space"/>
    <property type="evidence" value="ECO:0007669"/>
    <property type="project" value="TreeGrafter"/>
</dbReference>
<proteinExistence type="predicted"/>
<dbReference type="EMBL" id="LNQE01000506">
    <property type="protein sequence ID" value="KUG26225.1"/>
    <property type="molecule type" value="Genomic_DNA"/>
</dbReference>
<dbReference type="NCBIfam" id="TIGR02074">
    <property type="entry name" value="PBP_1a_fam"/>
    <property type="match status" value="1"/>
</dbReference>
<evidence type="ECO:0000259" key="16">
    <source>
        <dbReference type="Pfam" id="PF00905"/>
    </source>
</evidence>
<organism evidence="18">
    <name type="scientific">hydrocarbon metagenome</name>
    <dbReference type="NCBI Taxonomy" id="938273"/>
    <lineage>
        <taxon>unclassified sequences</taxon>
        <taxon>metagenomes</taxon>
        <taxon>ecological metagenomes</taxon>
    </lineage>
</organism>
<dbReference type="GO" id="GO:0009252">
    <property type="term" value="P:peptidoglycan biosynthetic process"/>
    <property type="evidence" value="ECO:0007669"/>
    <property type="project" value="UniProtKB-KW"/>
</dbReference>
<dbReference type="GO" id="GO:0008360">
    <property type="term" value="P:regulation of cell shape"/>
    <property type="evidence" value="ECO:0007669"/>
    <property type="project" value="UniProtKB-KW"/>
</dbReference>
<dbReference type="PANTHER" id="PTHR32282:SF11">
    <property type="entry name" value="PENICILLIN-BINDING PROTEIN 1B"/>
    <property type="match status" value="1"/>
</dbReference>
<dbReference type="GO" id="GO:0008955">
    <property type="term" value="F:peptidoglycan glycosyltransferase activity"/>
    <property type="evidence" value="ECO:0007669"/>
    <property type="project" value="UniProtKB-EC"/>
</dbReference>
<dbReference type="AlphaFoldDB" id="A0A0W8FZH6"/>
<dbReference type="Gene3D" id="1.10.3810.10">
    <property type="entry name" value="Biosynthetic peptidoglycan transglycosylase-like"/>
    <property type="match status" value="1"/>
</dbReference>
<dbReference type="GO" id="GO:0005886">
    <property type="term" value="C:plasma membrane"/>
    <property type="evidence" value="ECO:0007669"/>
    <property type="project" value="UniProtKB-SubCell"/>
</dbReference>
<keyword evidence="15" id="KW-1133">Transmembrane helix</keyword>
<dbReference type="SUPFAM" id="SSF56601">
    <property type="entry name" value="beta-lactamase/transpeptidase-like"/>
    <property type="match status" value="1"/>
</dbReference>
<evidence type="ECO:0000256" key="2">
    <source>
        <dbReference type="ARBA" id="ARBA00022475"/>
    </source>
</evidence>
<dbReference type="GO" id="GO:0071555">
    <property type="term" value="P:cell wall organization"/>
    <property type="evidence" value="ECO:0007669"/>
    <property type="project" value="UniProtKB-KW"/>
</dbReference>
<dbReference type="Gene3D" id="3.40.710.10">
    <property type="entry name" value="DD-peptidase/beta-lactamase superfamily"/>
    <property type="match status" value="2"/>
</dbReference>
<accession>A0A0W8FZH6</accession>
<keyword evidence="11" id="KW-0511">Multifunctional enzyme</keyword>